<proteinExistence type="predicted"/>
<name>A0A426YG88_ENSVE</name>
<dbReference type="EMBL" id="AMZH03012616">
    <property type="protein sequence ID" value="RRT50696.1"/>
    <property type="molecule type" value="Genomic_DNA"/>
</dbReference>
<dbReference type="GO" id="GO:0003924">
    <property type="term" value="F:GTPase activity"/>
    <property type="evidence" value="ECO:0007669"/>
    <property type="project" value="InterPro"/>
</dbReference>
<evidence type="ECO:0000313" key="2">
    <source>
        <dbReference type="Proteomes" id="UP000287651"/>
    </source>
</evidence>
<dbReference type="GO" id="GO:0005525">
    <property type="term" value="F:GTP binding"/>
    <property type="evidence" value="ECO:0007669"/>
    <property type="project" value="InterPro"/>
</dbReference>
<organism evidence="1 2">
    <name type="scientific">Ensete ventricosum</name>
    <name type="common">Abyssinian banana</name>
    <name type="synonym">Musa ensete</name>
    <dbReference type="NCBI Taxonomy" id="4639"/>
    <lineage>
        <taxon>Eukaryota</taxon>
        <taxon>Viridiplantae</taxon>
        <taxon>Streptophyta</taxon>
        <taxon>Embryophyta</taxon>
        <taxon>Tracheophyta</taxon>
        <taxon>Spermatophyta</taxon>
        <taxon>Magnoliopsida</taxon>
        <taxon>Liliopsida</taxon>
        <taxon>Zingiberales</taxon>
        <taxon>Musaceae</taxon>
        <taxon>Ensete</taxon>
    </lineage>
</organism>
<dbReference type="Proteomes" id="UP000287651">
    <property type="component" value="Unassembled WGS sequence"/>
</dbReference>
<reference evidence="1 2" key="1">
    <citation type="journal article" date="2014" name="Agronomy (Basel)">
        <title>A Draft Genome Sequence for Ensete ventricosum, the Drought-Tolerant Tree Against Hunger.</title>
        <authorList>
            <person name="Harrison J."/>
            <person name="Moore K.A."/>
            <person name="Paszkiewicz K."/>
            <person name="Jones T."/>
            <person name="Grant M."/>
            <person name="Ambacheew D."/>
            <person name="Muzemil S."/>
            <person name="Studholme D.J."/>
        </authorList>
    </citation>
    <scope>NUCLEOTIDE SEQUENCE [LARGE SCALE GENOMIC DNA]</scope>
</reference>
<gene>
    <name evidence="1" type="ORF">B296_00051574</name>
</gene>
<feature type="non-terminal residue" evidence="1">
    <location>
        <position position="1"/>
    </location>
</feature>
<dbReference type="Pfam" id="PF00071">
    <property type="entry name" value="Ras"/>
    <property type="match status" value="1"/>
</dbReference>
<comment type="caution">
    <text evidence="1">The sequence shown here is derived from an EMBL/GenBank/DDBJ whole genome shotgun (WGS) entry which is preliminary data.</text>
</comment>
<accession>A0A426YG88</accession>
<sequence>EAQAYAEENGLFFMETSAKAAINVNDIFYEIGMMFVIGRFALKFFVNLSTLKLILCNDTYLFFNVKYKILVFFMKQQKDYLMLNQFSSQQEWFLRIDLLKDHKLQHAVLR</sequence>
<dbReference type="Gene3D" id="3.40.50.300">
    <property type="entry name" value="P-loop containing nucleotide triphosphate hydrolases"/>
    <property type="match status" value="1"/>
</dbReference>
<evidence type="ECO:0000313" key="1">
    <source>
        <dbReference type="EMBL" id="RRT50696.1"/>
    </source>
</evidence>
<dbReference type="InterPro" id="IPR027417">
    <property type="entry name" value="P-loop_NTPase"/>
</dbReference>
<dbReference type="AlphaFoldDB" id="A0A426YG88"/>
<protein>
    <submittedName>
        <fullName evidence="1">Uncharacterized protein</fullName>
    </submittedName>
</protein>
<dbReference type="InterPro" id="IPR001806">
    <property type="entry name" value="Small_GTPase"/>
</dbReference>